<sequence>MLLKTWSFITIILSALVTGMALCHALELPAKMQYSATQYIAIQNSLYVAFGPPNIGTFIELAAPLATIALTVLVRKSRPAFQLALIAVAFMLLAFPVLFFAFTEPANTVIRNATPETIPANWEQLRDRWEYSHLARFFCHLIAFSALVLSILVETSADRRRSLTQKPLPNTSS</sequence>
<proteinExistence type="predicted"/>
<dbReference type="RefSeq" id="WP_038079337.1">
    <property type="nucleotide sequence ID" value="NZ_JHEG04000001.1"/>
</dbReference>
<reference evidence="2" key="2">
    <citation type="submission" date="2019-11" db="EMBL/GenBank/DDBJ databases">
        <title>Improved Assembly of Tolypothrix boutellei genome.</title>
        <authorList>
            <person name="Sarangi A.N."/>
            <person name="Mukherjee M."/>
            <person name="Ghosh S."/>
            <person name="Singh D."/>
            <person name="Das A."/>
            <person name="Kant S."/>
            <person name="Prusty A."/>
            <person name="Tripathy S."/>
        </authorList>
    </citation>
    <scope>NUCLEOTIDE SEQUENCE</scope>
    <source>
        <strain evidence="2">VB521301</strain>
    </source>
</reference>
<reference evidence="3" key="1">
    <citation type="journal article" date="2015" name="Genome Announc.">
        <title>Draft Genome Sequence of Tolypothrix boutellei Strain VB521301.</title>
        <authorList>
            <person name="Chandrababunaidu M.M."/>
            <person name="Singh D."/>
            <person name="Sen D."/>
            <person name="Bhan S."/>
            <person name="Das S."/>
            <person name="Gupta A."/>
            <person name="Adhikary S.P."/>
            <person name="Tripathy S."/>
        </authorList>
    </citation>
    <scope>NUCLEOTIDE SEQUENCE</scope>
    <source>
        <strain evidence="3">VB521301</strain>
    </source>
</reference>
<organism evidence="3">
    <name type="scientific">Tolypothrix bouteillei VB521301</name>
    <dbReference type="NCBI Taxonomy" id="1479485"/>
    <lineage>
        <taxon>Bacteria</taxon>
        <taxon>Bacillati</taxon>
        <taxon>Cyanobacteriota</taxon>
        <taxon>Cyanophyceae</taxon>
        <taxon>Nostocales</taxon>
        <taxon>Tolypothrichaceae</taxon>
        <taxon>Tolypothrix</taxon>
    </lineage>
</organism>
<evidence type="ECO:0000313" key="4">
    <source>
        <dbReference type="Proteomes" id="UP000029738"/>
    </source>
</evidence>
<feature type="transmembrane region" description="Helical" evidence="1">
    <location>
        <begin position="134"/>
        <end position="153"/>
    </location>
</feature>
<dbReference type="AlphaFoldDB" id="A0A0C1NGE0"/>
<protein>
    <submittedName>
        <fullName evidence="2">DUF1772 domain-containing protein</fullName>
    </submittedName>
</protein>
<name>A0A0C1NGE0_9CYAN</name>
<dbReference type="EMBL" id="JHEG02000037">
    <property type="protein sequence ID" value="KIE11911.1"/>
    <property type="molecule type" value="Genomic_DNA"/>
</dbReference>
<keyword evidence="1" id="KW-0472">Membrane</keyword>
<gene>
    <name evidence="3" type="ORF">DA73_0209660</name>
    <name evidence="2" type="ORF">DA73_0400000635</name>
</gene>
<dbReference type="Proteomes" id="UP000029738">
    <property type="component" value="Unassembled WGS sequence"/>
</dbReference>
<evidence type="ECO:0000313" key="3">
    <source>
        <dbReference type="EMBL" id="KIE11911.1"/>
    </source>
</evidence>
<dbReference type="OrthoDB" id="1453741at2"/>
<feature type="transmembrane region" description="Helical" evidence="1">
    <location>
        <begin position="55"/>
        <end position="74"/>
    </location>
</feature>
<accession>A0A0C1NGE0</accession>
<dbReference type="EMBL" id="JHEG04000001">
    <property type="protein sequence ID" value="KAF3884168.1"/>
    <property type="molecule type" value="Genomic_DNA"/>
</dbReference>
<evidence type="ECO:0000313" key="2">
    <source>
        <dbReference type="EMBL" id="KAF3884168.1"/>
    </source>
</evidence>
<dbReference type="STRING" id="1479485.DA73_0209660"/>
<comment type="caution">
    <text evidence="3">The sequence shown here is derived from an EMBL/GenBank/DDBJ whole genome shotgun (WGS) entry which is preliminary data.</text>
</comment>
<keyword evidence="1" id="KW-1133">Transmembrane helix</keyword>
<keyword evidence="4" id="KW-1185">Reference proteome</keyword>
<feature type="transmembrane region" description="Helical" evidence="1">
    <location>
        <begin position="81"/>
        <end position="102"/>
    </location>
</feature>
<evidence type="ECO:0000256" key="1">
    <source>
        <dbReference type="SAM" id="Phobius"/>
    </source>
</evidence>
<keyword evidence="1" id="KW-0812">Transmembrane</keyword>